<name>X1HWM5_9ZZZZ</name>
<keyword evidence="1" id="KW-1133">Transmembrane helix</keyword>
<reference evidence="2" key="1">
    <citation type="journal article" date="2014" name="Front. Microbiol.">
        <title>High frequency of phylogenetically diverse reductive dehalogenase-homologous genes in deep subseafloor sedimentary metagenomes.</title>
        <authorList>
            <person name="Kawai M."/>
            <person name="Futagami T."/>
            <person name="Toyoda A."/>
            <person name="Takaki Y."/>
            <person name="Nishi S."/>
            <person name="Hori S."/>
            <person name="Arai W."/>
            <person name="Tsubouchi T."/>
            <person name="Morono Y."/>
            <person name="Uchiyama I."/>
            <person name="Ito T."/>
            <person name="Fujiyama A."/>
            <person name="Inagaki F."/>
            <person name="Takami H."/>
        </authorList>
    </citation>
    <scope>NUCLEOTIDE SEQUENCE</scope>
    <source>
        <strain evidence="2">Expedition CK06-06</strain>
    </source>
</reference>
<accession>X1HWM5</accession>
<protein>
    <submittedName>
        <fullName evidence="2">Uncharacterized protein</fullName>
    </submittedName>
</protein>
<feature type="non-terminal residue" evidence="2">
    <location>
        <position position="53"/>
    </location>
</feature>
<dbReference type="AlphaFoldDB" id="X1HWM5"/>
<dbReference type="EMBL" id="BARU01016080">
    <property type="protein sequence ID" value="GAH58234.1"/>
    <property type="molecule type" value="Genomic_DNA"/>
</dbReference>
<organism evidence="2">
    <name type="scientific">marine sediment metagenome</name>
    <dbReference type="NCBI Taxonomy" id="412755"/>
    <lineage>
        <taxon>unclassified sequences</taxon>
        <taxon>metagenomes</taxon>
        <taxon>ecological metagenomes</taxon>
    </lineage>
</organism>
<proteinExistence type="predicted"/>
<keyword evidence="1" id="KW-0472">Membrane</keyword>
<gene>
    <name evidence="2" type="ORF">S03H2_27117</name>
</gene>
<sequence length="53" mass="6283">LFSMILFILIILIIVLIAVVLYYYAFRYEPVNFGLSKVNIFLRDAEKNKIKDK</sequence>
<feature type="transmembrane region" description="Helical" evidence="1">
    <location>
        <begin position="6"/>
        <end position="26"/>
    </location>
</feature>
<evidence type="ECO:0000256" key="1">
    <source>
        <dbReference type="SAM" id="Phobius"/>
    </source>
</evidence>
<keyword evidence="1" id="KW-0812">Transmembrane</keyword>
<evidence type="ECO:0000313" key="2">
    <source>
        <dbReference type="EMBL" id="GAH58234.1"/>
    </source>
</evidence>
<comment type="caution">
    <text evidence="2">The sequence shown here is derived from an EMBL/GenBank/DDBJ whole genome shotgun (WGS) entry which is preliminary data.</text>
</comment>
<feature type="non-terminal residue" evidence="2">
    <location>
        <position position="1"/>
    </location>
</feature>